<dbReference type="InterPro" id="IPR051991">
    <property type="entry name" value="Mitoribosomal_protein_bL32"/>
</dbReference>
<sequence>MAASLMFRRINVALANLERTLVELLNPRGPPPDAFCLVGVEGYRVSGNEPKPFSIKDIIGDGLLWAVPKHRRSLEKRLKRKFGDPEYVNKLILPKTTLRVCNTCGDDHEVGVLCPTCYKKVIEETKLMQDKIQEELKLEPVETEVVVLYNGEKDDKPSEFWQGKRIVEMEKERPSWFSKNLTQQTTQQPATTSDVKPSQLG</sequence>
<dbReference type="SUPFAM" id="SSF57829">
    <property type="entry name" value="Zn-binding ribosomal proteins"/>
    <property type="match status" value="1"/>
</dbReference>
<evidence type="ECO:0000256" key="1">
    <source>
        <dbReference type="ARBA" id="ARBA00004173"/>
    </source>
</evidence>
<dbReference type="GeneID" id="108559546"/>
<evidence type="ECO:0000256" key="8">
    <source>
        <dbReference type="ARBA" id="ARBA00042577"/>
    </source>
</evidence>
<evidence type="ECO:0000256" key="9">
    <source>
        <dbReference type="ARBA" id="ARBA00045766"/>
    </source>
</evidence>
<feature type="compositionally biased region" description="Low complexity" evidence="10">
    <location>
        <begin position="182"/>
        <end position="192"/>
    </location>
</feature>
<keyword evidence="6" id="KW-0687">Ribonucleoprotein</keyword>
<dbReference type="GO" id="GO:0005840">
    <property type="term" value="C:ribosome"/>
    <property type="evidence" value="ECO:0007669"/>
    <property type="project" value="UniProtKB-KW"/>
</dbReference>
<keyword evidence="4 12" id="KW-0689">Ribosomal protein</keyword>
<dbReference type="RefSeq" id="XP_017772352.1">
    <property type="nucleotide sequence ID" value="XM_017916863.1"/>
</dbReference>
<comment type="similarity">
    <text evidence="2">Belongs to the bacterial ribosomal protein bL32 family.</text>
</comment>
<evidence type="ECO:0000313" key="12">
    <source>
        <dbReference type="RefSeq" id="XP_017772352.1"/>
    </source>
</evidence>
<evidence type="ECO:0000313" key="11">
    <source>
        <dbReference type="Proteomes" id="UP000695000"/>
    </source>
</evidence>
<keyword evidence="5" id="KW-0496">Mitochondrion</keyword>
<dbReference type="PANTHER" id="PTHR21026">
    <property type="entry name" value="39S RIBOSOMAL PROTEIN L32, MITOCHONDRIAL"/>
    <property type="match status" value="1"/>
</dbReference>
<keyword evidence="3" id="KW-0809">Transit peptide</keyword>
<evidence type="ECO:0000256" key="6">
    <source>
        <dbReference type="ARBA" id="ARBA00023274"/>
    </source>
</evidence>
<reference evidence="12" key="1">
    <citation type="submission" date="2025-08" db="UniProtKB">
        <authorList>
            <consortium name="RefSeq"/>
        </authorList>
    </citation>
    <scope>IDENTIFICATION</scope>
    <source>
        <tissue evidence="12">Whole Larva</tissue>
    </source>
</reference>
<accession>A0ABM1MCQ2</accession>
<evidence type="ECO:0000256" key="3">
    <source>
        <dbReference type="ARBA" id="ARBA00022946"/>
    </source>
</evidence>
<organism evidence="11 12">
    <name type="scientific">Nicrophorus vespilloides</name>
    <name type="common">Boreal carrion beetle</name>
    <dbReference type="NCBI Taxonomy" id="110193"/>
    <lineage>
        <taxon>Eukaryota</taxon>
        <taxon>Metazoa</taxon>
        <taxon>Ecdysozoa</taxon>
        <taxon>Arthropoda</taxon>
        <taxon>Hexapoda</taxon>
        <taxon>Insecta</taxon>
        <taxon>Pterygota</taxon>
        <taxon>Neoptera</taxon>
        <taxon>Endopterygota</taxon>
        <taxon>Coleoptera</taxon>
        <taxon>Polyphaga</taxon>
        <taxon>Staphyliniformia</taxon>
        <taxon>Silphidae</taxon>
        <taxon>Nicrophorinae</taxon>
        <taxon>Nicrophorus</taxon>
    </lineage>
</organism>
<gene>
    <name evidence="12" type="primary">LOC108559546</name>
</gene>
<evidence type="ECO:0000256" key="10">
    <source>
        <dbReference type="SAM" id="MobiDB-lite"/>
    </source>
</evidence>
<dbReference type="InterPro" id="IPR011332">
    <property type="entry name" value="Ribosomal_zn-bd"/>
</dbReference>
<proteinExistence type="inferred from homology"/>
<comment type="subcellular location">
    <subcellularLocation>
        <location evidence="1">Mitochondrion</location>
    </subcellularLocation>
</comment>
<name>A0ABM1MCQ2_NICVS</name>
<comment type="function">
    <text evidence="9">Component of the mitochondrial large ribosomal subunit (mt-LSU). The mitochondrial ribosome (mitoribosome) is a large ribonucleoprotein complex responsible for the synthesis of proteins inside mitochondria.</text>
</comment>
<feature type="region of interest" description="Disordered" evidence="10">
    <location>
        <begin position="172"/>
        <end position="201"/>
    </location>
</feature>
<dbReference type="PANTHER" id="PTHR21026:SF2">
    <property type="entry name" value="LARGE RIBOSOMAL SUBUNIT PROTEIN BL32M"/>
    <property type="match status" value="1"/>
</dbReference>
<evidence type="ECO:0000256" key="4">
    <source>
        <dbReference type="ARBA" id="ARBA00022980"/>
    </source>
</evidence>
<keyword evidence="11" id="KW-1185">Reference proteome</keyword>
<evidence type="ECO:0000256" key="2">
    <source>
        <dbReference type="ARBA" id="ARBA00008560"/>
    </source>
</evidence>
<protein>
    <recommendedName>
        <fullName evidence="7">Large ribosomal subunit protein bL32m</fullName>
    </recommendedName>
    <alternativeName>
        <fullName evidence="8">39S ribosomal protein L32, mitochondrial</fullName>
    </alternativeName>
</protein>
<evidence type="ECO:0000256" key="5">
    <source>
        <dbReference type="ARBA" id="ARBA00023128"/>
    </source>
</evidence>
<dbReference type="Proteomes" id="UP000695000">
    <property type="component" value="Unplaced"/>
</dbReference>
<evidence type="ECO:0000256" key="7">
    <source>
        <dbReference type="ARBA" id="ARBA00039935"/>
    </source>
</evidence>